<dbReference type="InterPro" id="IPR028974">
    <property type="entry name" value="TSP_type-3_rpt"/>
</dbReference>
<dbReference type="Gene3D" id="4.10.1080.10">
    <property type="entry name" value="TSP type-3 repeat"/>
    <property type="match status" value="1"/>
</dbReference>
<dbReference type="Pfam" id="PF17963">
    <property type="entry name" value="Big_9"/>
    <property type="match status" value="1"/>
</dbReference>
<feature type="domain" description="Cadherin" evidence="6">
    <location>
        <begin position="482"/>
        <end position="581"/>
    </location>
</feature>
<feature type="region of interest" description="Disordered" evidence="5">
    <location>
        <begin position="972"/>
        <end position="1013"/>
    </location>
</feature>
<dbReference type="InterPro" id="IPR002126">
    <property type="entry name" value="Cadherin-like_dom"/>
</dbReference>
<feature type="domain" description="Cadherin" evidence="6">
    <location>
        <begin position="580"/>
        <end position="679"/>
    </location>
</feature>
<name>A0A848J1F3_9BACT</name>
<sequence>MHRITFLISILCILSIGSKDLYAQVPGEIIRPSGTASTNAILDPNGDGWITTSGAQFTGSNEVNEFELSFIGIAGPNEINGDAQEGGNCGNYDLVTGENQTGLYYHYVNPDETVNTTDDGVVFRVRSGDINTNDFSVHILIESNSNHAGFDMEVSVGKYNFFGFPVTVKNIFNLETGQETTLAQDVTQTSLANPNAGNCTVPAFTDLYFTLAELGINANQNIKITTVIARNRNNFTGALNVSSSIFDKDISDIYNYDDDNLTDLETALDESTSSFEYFTLAGEPPVINTTAASIDENVPAGTEVVTVDVTDPDSDSFLFKIIGGNTDGAFAIDNTGLITVANPAAIDFETNPFFDLVIEVKDKNGNKVEGTIRITVNNVNEPPSITGSDQSINENPNAGFLLTTLTITDPEDNVTSVEITNGNIDNAFAIDQNGNITVNNPSAINFEVNPVFDLEITVTDLRGLTASLTIKVTVIDINEAPTTENKTIVVEENTPVNTLVSTLTAFDEDGNFNRFEIIGGDGAPYFNISANGDLTVSDPSGLNYEINQQLILIVRVVDDLGLESEAQITIKITDIPEAPSISANDASIDENSPNGTAVVTAQISDPENNITSVEITSGNIDNAFVIDQNGNITVNNTAAINHEVNPEFQLELTVTDNSGLTASTTITITINDINEAPITQDATFEIEENTAINTLVSILEATDEDNNLDKFEIIGGDGQPYFKLSANGRLTVGDASVLDYETNKQFTIIVRVVDKKGLSSEAQITINITDKPEPPTIFAEDASVEENKPNGTVVTLANITDPENNILRAYISNAGTPFNIRNNGEIYVSDVNLLDYESQQTWTLNLEVLDNTNLKSSITITITVTDINEAPSAETLYYQVLGGETISDQILGNISDPENDQILLSEVSSESTALGNYTIDASSFSYTANNCSGGEDIINYTACDSKGLCSESVIVITVVVSDSDEDGIPDHIEIGADPNNPVDTDNDGTPDYLSTDSDGDEISDKEEAGNDPCNPADFNNNGIPDYQEKELVIKPLKPSKGFSPNGDGNNDFWEIEGIGEFPQNRIEVYNRWGNLVYQATGYNNQDVRWEGENTEMNVGGDGVPDGTYFYFLHVEESSKPLQGFLVLKR</sequence>
<dbReference type="InterPro" id="IPR039808">
    <property type="entry name" value="Cadherin"/>
</dbReference>
<keyword evidence="3" id="KW-0106">Calcium</keyword>
<evidence type="ECO:0000256" key="1">
    <source>
        <dbReference type="ARBA" id="ARBA00004370"/>
    </source>
</evidence>
<evidence type="ECO:0000256" key="3">
    <source>
        <dbReference type="ARBA" id="ARBA00022837"/>
    </source>
</evidence>
<dbReference type="NCBIfam" id="TIGR04131">
    <property type="entry name" value="Bac_Flav_CTERM"/>
    <property type="match status" value="1"/>
</dbReference>
<keyword evidence="8" id="KW-1185">Reference proteome</keyword>
<comment type="subcellular location">
    <subcellularLocation>
        <location evidence="1">Membrane</location>
    </subcellularLocation>
</comment>
<protein>
    <submittedName>
        <fullName evidence="7">T9SS type B sorting domain-containing protein</fullName>
    </submittedName>
</protein>
<dbReference type="EMBL" id="JABBNU010000007">
    <property type="protein sequence ID" value="NMM49178.1"/>
    <property type="molecule type" value="Genomic_DNA"/>
</dbReference>
<dbReference type="PRINTS" id="PR00205">
    <property type="entry name" value="CADHERIN"/>
</dbReference>
<dbReference type="GO" id="GO:0005509">
    <property type="term" value="F:calcium ion binding"/>
    <property type="evidence" value="ECO:0007669"/>
    <property type="project" value="InterPro"/>
</dbReference>
<dbReference type="GO" id="GO:0016342">
    <property type="term" value="C:catenin complex"/>
    <property type="evidence" value="ECO:0007669"/>
    <property type="project" value="TreeGrafter"/>
</dbReference>
<evidence type="ECO:0000256" key="4">
    <source>
        <dbReference type="ARBA" id="ARBA00023136"/>
    </source>
</evidence>
<dbReference type="InterPro" id="IPR015919">
    <property type="entry name" value="Cadherin-like_sf"/>
</dbReference>
<dbReference type="Proteomes" id="UP000559010">
    <property type="component" value="Unassembled WGS sequence"/>
</dbReference>
<feature type="domain" description="Cadherin" evidence="6">
    <location>
        <begin position="286"/>
        <end position="385"/>
    </location>
</feature>
<evidence type="ECO:0000256" key="5">
    <source>
        <dbReference type="SAM" id="MobiDB-lite"/>
    </source>
</evidence>
<gene>
    <name evidence="7" type="ORF">HH304_12275</name>
</gene>
<dbReference type="GO" id="GO:0008013">
    <property type="term" value="F:beta-catenin binding"/>
    <property type="evidence" value="ECO:0007669"/>
    <property type="project" value="TreeGrafter"/>
</dbReference>
<dbReference type="Pfam" id="PF00028">
    <property type="entry name" value="Cadherin"/>
    <property type="match status" value="5"/>
</dbReference>
<dbReference type="GO" id="GO:0007156">
    <property type="term" value="P:homophilic cell adhesion via plasma membrane adhesion molecules"/>
    <property type="evidence" value="ECO:0007669"/>
    <property type="project" value="InterPro"/>
</dbReference>
<proteinExistence type="predicted"/>
<dbReference type="SUPFAM" id="SSF103647">
    <property type="entry name" value="TSP type-3 repeat"/>
    <property type="match status" value="1"/>
</dbReference>
<dbReference type="PANTHER" id="PTHR24027:SF438">
    <property type="entry name" value="CADHERIN 23"/>
    <property type="match status" value="1"/>
</dbReference>
<feature type="domain" description="Cadherin" evidence="6">
    <location>
        <begin position="776"/>
        <end position="873"/>
    </location>
</feature>
<accession>A0A848J1F3</accession>
<dbReference type="SUPFAM" id="SSF49313">
    <property type="entry name" value="Cadherin-like"/>
    <property type="match status" value="6"/>
</dbReference>
<keyword evidence="2" id="KW-0677">Repeat</keyword>
<dbReference type="AlphaFoldDB" id="A0A848J1F3"/>
<feature type="domain" description="Cadherin" evidence="6">
    <location>
        <begin position="678"/>
        <end position="777"/>
    </location>
</feature>
<feature type="domain" description="Cadherin" evidence="6">
    <location>
        <begin position="391"/>
        <end position="483"/>
    </location>
</feature>
<dbReference type="PANTHER" id="PTHR24027">
    <property type="entry name" value="CADHERIN-23"/>
    <property type="match status" value="1"/>
</dbReference>
<dbReference type="PROSITE" id="PS50268">
    <property type="entry name" value="CADHERIN_2"/>
    <property type="match status" value="6"/>
</dbReference>
<dbReference type="Gene3D" id="2.60.40.60">
    <property type="entry name" value="Cadherins"/>
    <property type="match status" value="6"/>
</dbReference>
<evidence type="ECO:0000313" key="7">
    <source>
        <dbReference type="EMBL" id="NMM49178.1"/>
    </source>
</evidence>
<dbReference type="SMART" id="SM00112">
    <property type="entry name" value="CA"/>
    <property type="match status" value="6"/>
</dbReference>
<comment type="caution">
    <text evidence="7">The sequence shown here is derived from an EMBL/GenBank/DDBJ whole genome shotgun (WGS) entry which is preliminary data.</text>
</comment>
<dbReference type="CDD" id="cd11304">
    <property type="entry name" value="Cadherin_repeat"/>
    <property type="match status" value="6"/>
</dbReference>
<dbReference type="RefSeq" id="WP_169681911.1">
    <property type="nucleotide sequence ID" value="NZ_JABBNU010000007.1"/>
</dbReference>
<dbReference type="GO" id="GO:0016477">
    <property type="term" value="P:cell migration"/>
    <property type="evidence" value="ECO:0007669"/>
    <property type="project" value="TreeGrafter"/>
</dbReference>
<dbReference type="InterPro" id="IPR026341">
    <property type="entry name" value="T9SS_type_B"/>
</dbReference>
<evidence type="ECO:0000313" key="8">
    <source>
        <dbReference type="Proteomes" id="UP000559010"/>
    </source>
</evidence>
<keyword evidence="4" id="KW-0472">Membrane</keyword>
<evidence type="ECO:0000259" key="6">
    <source>
        <dbReference type="PROSITE" id="PS50268"/>
    </source>
</evidence>
<reference evidence="7 8" key="1">
    <citation type="submission" date="2020-04" db="EMBL/GenBank/DDBJ databases">
        <title>Flammeovirgaceae bacterium KN852 isolated from deep sea.</title>
        <authorList>
            <person name="Zhang D.-C."/>
        </authorList>
    </citation>
    <scope>NUCLEOTIDE SEQUENCE [LARGE SCALE GENOMIC DNA]</scope>
    <source>
        <strain evidence="7 8">KN852</strain>
    </source>
</reference>
<dbReference type="GO" id="GO:0045296">
    <property type="term" value="F:cadherin binding"/>
    <property type="evidence" value="ECO:0007669"/>
    <property type="project" value="TreeGrafter"/>
</dbReference>
<organism evidence="7 8">
    <name type="scientific">Marinigracilibium pacificum</name>
    <dbReference type="NCBI Taxonomy" id="2729599"/>
    <lineage>
        <taxon>Bacteria</taxon>
        <taxon>Pseudomonadati</taxon>
        <taxon>Bacteroidota</taxon>
        <taxon>Cytophagia</taxon>
        <taxon>Cytophagales</taxon>
        <taxon>Flammeovirgaceae</taxon>
        <taxon>Marinigracilibium</taxon>
    </lineage>
</organism>
<evidence type="ECO:0000256" key="2">
    <source>
        <dbReference type="ARBA" id="ARBA00022737"/>
    </source>
</evidence>
<dbReference type="Pfam" id="PF13585">
    <property type="entry name" value="CHU_C"/>
    <property type="match status" value="1"/>
</dbReference>